<proteinExistence type="predicted"/>
<dbReference type="Proteomes" id="UP000299102">
    <property type="component" value="Unassembled WGS sequence"/>
</dbReference>
<comment type="caution">
    <text evidence="2">The sequence shown here is derived from an EMBL/GenBank/DDBJ whole genome shotgun (WGS) entry which is preliminary data.</text>
</comment>
<protein>
    <submittedName>
        <fullName evidence="2">Uncharacterized protein</fullName>
    </submittedName>
</protein>
<organism evidence="2 3">
    <name type="scientific">Eumeta variegata</name>
    <name type="common">Bagworm moth</name>
    <name type="synonym">Eumeta japonica</name>
    <dbReference type="NCBI Taxonomy" id="151549"/>
    <lineage>
        <taxon>Eukaryota</taxon>
        <taxon>Metazoa</taxon>
        <taxon>Ecdysozoa</taxon>
        <taxon>Arthropoda</taxon>
        <taxon>Hexapoda</taxon>
        <taxon>Insecta</taxon>
        <taxon>Pterygota</taxon>
        <taxon>Neoptera</taxon>
        <taxon>Endopterygota</taxon>
        <taxon>Lepidoptera</taxon>
        <taxon>Glossata</taxon>
        <taxon>Ditrysia</taxon>
        <taxon>Tineoidea</taxon>
        <taxon>Psychidae</taxon>
        <taxon>Oiketicinae</taxon>
        <taxon>Eumeta</taxon>
    </lineage>
</organism>
<accession>A0A4C1XA45</accession>
<feature type="region of interest" description="Disordered" evidence="1">
    <location>
        <begin position="37"/>
        <end position="62"/>
    </location>
</feature>
<sequence>MFNVGNERSNFTVASYQIATVKSKRGEQSSIAQLQGSFRFPGVRNPNKAGRPAPTASTARRKNKPLAVIHATLSICVRTKRFLTARKSILLGNSQSSDDAELLSTVKLNPNRRSAAAGARACGTRAGIEWNILSFLTKCLQHLDDQVILEAVVVSVESKGNQNDSVNEEVHPVNESPMLMKPTPGRSWDGTRASRERLVVHGLLLEPVALRNRRDATSLNCDTRL</sequence>
<evidence type="ECO:0000256" key="1">
    <source>
        <dbReference type="SAM" id="MobiDB-lite"/>
    </source>
</evidence>
<keyword evidence="3" id="KW-1185">Reference proteome</keyword>
<dbReference type="AlphaFoldDB" id="A0A4C1XA45"/>
<evidence type="ECO:0000313" key="2">
    <source>
        <dbReference type="EMBL" id="GBP59135.1"/>
    </source>
</evidence>
<name>A0A4C1XA45_EUMVA</name>
<evidence type="ECO:0000313" key="3">
    <source>
        <dbReference type="Proteomes" id="UP000299102"/>
    </source>
</evidence>
<reference evidence="2 3" key="1">
    <citation type="journal article" date="2019" name="Commun. Biol.">
        <title>The bagworm genome reveals a unique fibroin gene that provides high tensile strength.</title>
        <authorList>
            <person name="Kono N."/>
            <person name="Nakamura H."/>
            <person name="Ohtoshi R."/>
            <person name="Tomita M."/>
            <person name="Numata K."/>
            <person name="Arakawa K."/>
        </authorList>
    </citation>
    <scope>NUCLEOTIDE SEQUENCE [LARGE SCALE GENOMIC DNA]</scope>
</reference>
<gene>
    <name evidence="2" type="ORF">EVAR_44375_1</name>
</gene>
<dbReference type="EMBL" id="BGZK01000753">
    <property type="protein sequence ID" value="GBP59135.1"/>
    <property type="molecule type" value="Genomic_DNA"/>
</dbReference>